<comment type="caution">
    <text evidence="2">The sequence shown here is derived from an EMBL/GenBank/DDBJ whole genome shotgun (WGS) entry which is preliminary data.</text>
</comment>
<reference evidence="3" key="1">
    <citation type="journal article" date="2019" name="Int. J. Syst. Evol. Microbiol.">
        <title>The Global Catalogue of Microorganisms (GCM) 10K type strain sequencing project: providing services to taxonomists for standard genome sequencing and annotation.</title>
        <authorList>
            <consortium name="The Broad Institute Genomics Platform"/>
            <consortium name="The Broad Institute Genome Sequencing Center for Infectious Disease"/>
            <person name="Wu L."/>
            <person name="Ma J."/>
        </authorList>
    </citation>
    <scope>NUCLEOTIDE SEQUENCE [LARGE SCALE GENOMIC DNA]</scope>
    <source>
        <strain evidence="3">JCM 17938</strain>
    </source>
</reference>
<organism evidence="2 3">
    <name type="scientific">Actinoallomurus liliacearum</name>
    <dbReference type="NCBI Taxonomy" id="1080073"/>
    <lineage>
        <taxon>Bacteria</taxon>
        <taxon>Bacillati</taxon>
        <taxon>Actinomycetota</taxon>
        <taxon>Actinomycetes</taxon>
        <taxon>Streptosporangiales</taxon>
        <taxon>Thermomonosporaceae</taxon>
        <taxon>Actinoallomurus</taxon>
    </lineage>
</organism>
<accession>A0ABP8TP51</accession>
<feature type="region of interest" description="Disordered" evidence="1">
    <location>
        <begin position="1"/>
        <end position="50"/>
    </location>
</feature>
<evidence type="ECO:0000313" key="3">
    <source>
        <dbReference type="Proteomes" id="UP001500212"/>
    </source>
</evidence>
<evidence type="ECO:0000313" key="2">
    <source>
        <dbReference type="EMBL" id="GAA4610474.1"/>
    </source>
</evidence>
<gene>
    <name evidence="2" type="ORF">GCM10023195_43010</name>
</gene>
<sequence>MSKRSGNFVHGSVVPSGKAKIDSTPHTSSGRRSPQDDAAQKRLDAGMAEVRGKIEKAADVIRRG</sequence>
<dbReference type="Proteomes" id="UP001500212">
    <property type="component" value="Unassembled WGS sequence"/>
</dbReference>
<feature type="compositionally biased region" description="Basic and acidic residues" evidence="1">
    <location>
        <begin position="33"/>
        <end position="50"/>
    </location>
</feature>
<keyword evidence="3" id="KW-1185">Reference proteome</keyword>
<name>A0ABP8TP51_9ACTN</name>
<proteinExistence type="predicted"/>
<dbReference type="EMBL" id="BAABHJ010000012">
    <property type="protein sequence ID" value="GAA4610474.1"/>
    <property type="molecule type" value="Genomic_DNA"/>
</dbReference>
<evidence type="ECO:0008006" key="4">
    <source>
        <dbReference type="Google" id="ProtNLM"/>
    </source>
</evidence>
<protein>
    <recommendedName>
        <fullName evidence="4">CsbD-like domain-containing protein</fullName>
    </recommendedName>
</protein>
<dbReference type="RefSeq" id="WP_345357022.1">
    <property type="nucleotide sequence ID" value="NZ_BAABHJ010000012.1"/>
</dbReference>
<evidence type="ECO:0000256" key="1">
    <source>
        <dbReference type="SAM" id="MobiDB-lite"/>
    </source>
</evidence>